<dbReference type="InterPro" id="IPR053135">
    <property type="entry name" value="AKR2_Oxidoreductase"/>
</dbReference>
<sequence length="348" mass="39336">MKFRTLPGTDLRLSELGFGVWTVATDWWGTHTDEEAIAMLRQARDLGINFFDTADTYANGRGETLLKDAFGENPEGLIYATKFGYDIYNTTAEERRGQQELPHRFDAEFVRFACEQSLKRLGIEQIPLWQIHNARLNGVLDDDIWETLETLKTEGKIRYAGVALGPANGWITEGNGYLKHRPLDSLQIIYNLLEQWPGNEFFPAAREQNVGLLVRVPHSSGMLEGKYTPETTFPANDHRRHRPRSWLLNGIKKLETLDFLTQNGATLGQQAIKFVLAEPLVTSVLPNIYNAEQLQEFAAAPDLPDLSVEDLEKLAQLTAQNFGVEEPRMHVKGEPQSALEAWENSRGL</sequence>
<dbReference type="PANTHER" id="PTHR43312">
    <property type="entry name" value="D-THREO-ALDOSE 1-DEHYDROGENASE"/>
    <property type="match status" value="1"/>
</dbReference>
<gene>
    <name evidence="2" type="ORF">B1R32_10329</name>
</gene>
<accession>A0A2S8SVD5</accession>
<dbReference type="PANTHER" id="PTHR43312:SF1">
    <property type="entry name" value="NADP-DEPENDENT OXIDOREDUCTASE DOMAIN-CONTAINING PROTEIN"/>
    <property type="match status" value="1"/>
</dbReference>
<dbReference type="OrthoDB" id="9768793at2"/>
<evidence type="ECO:0000313" key="3">
    <source>
        <dbReference type="Proteomes" id="UP000237684"/>
    </source>
</evidence>
<reference evidence="2 3" key="1">
    <citation type="journal article" date="2018" name="Syst. Appl. Microbiol.">
        <title>Abditibacterium utsteinense sp. nov., the first cultivated member of candidate phylum FBP, isolated from ice-free Antarctic soil samples.</title>
        <authorList>
            <person name="Tahon G."/>
            <person name="Tytgat B."/>
            <person name="Lebbe L."/>
            <person name="Carlier A."/>
            <person name="Willems A."/>
        </authorList>
    </citation>
    <scope>NUCLEOTIDE SEQUENCE [LARGE SCALE GENOMIC DNA]</scope>
    <source>
        <strain evidence="2 3">LMG 29911</strain>
    </source>
</reference>
<feature type="domain" description="NADP-dependent oxidoreductase" evidence="1">
    <location>
        <begin position="15"/>
        <end position="317"/>
    </location>
</feature>
<dbReference type="AlphaFoldDB" id="A0A2S8SVD5"/>
<proteinExistence type="predicted"/>
<dbReference type="Proteomes" id="UP000237684">
    <property type="component" value="Unassembled WGS sequence"/>
</dbReference>
<name>A0A2S8SVD5_9BACT</name>
<dbReference type="SUPFAM" id="SSF51430">
    <property type="entry name" value="NAD(P)-linked oxidoreductase"/>
    <property type="match status" value="1"/>
</dbReference>
<dbReference type="InParanoid" id="A0A2S8SVD5"/>
<dbReference type="InterPro" id="IPR023210">
    <property type="entry name" value="NADP_OxRdtase_dom"/>
</dbReference>
<evidence type="ECO:0000259" key="1">
    <source>
        <dbReference type="Pfam" id="PF00248"/>
    </source>
</evidence>
<dbReference type="CDD" id="cd19086">
    <property type="entry name" value="AKR_AKR11C1"/>
    <property type="match status" value="1"/>
</dbReference>
<protein>
    <submittedName>
        <fullName evidence="2">Putative oxidoreductase</fullName>
    </submittedName>
</protein>
<dbReference type="Gene3D" id="3.20.20.100">
    <property type="entry name" value="NADP-dependent oxidoreductase domain"/>
    <property type="match status" value="1"/>
</dbReference>
<comment type="caution">
    <text evidence="2">The sequence shown here is derived from an EMBL/GenBank/DDBJ whole genome shotgun (WGS) entry which is preliminary data.</text>
</comment>
<dbReference type="InterPro" id="IPR036812">
    <property type="entry name" value="NAD(P)_OxRdtase_dom_sf"/>
</dbReference>
<evidence type="ECO:0000313" key="2">
    <source>
        <dbReference type="EMBL" id="PQV64762.1"/>
    </source>
</evidence>
<organism evidence="2 3">
    <name type="scientific">Abditibacterium utsteinense</name>
    <dbReference type="NCBI Taxonomy" id="1960156"/>
    <lineage>
        <taxon>Bacteria</taxon>
        <taxon>Pseudomonadati</taxon>
        <taxon>Abditibacteriota</taxon>
        <taxon>Abditibacteriia</taxon>
        <taxon>Abditibacteriales</taxon>
        <taxon>Abditibacteriaceae</taxon>
        <taxon>Abditibacterium</taxon>
    </lineage>
</organism>
<dbReference type="EMBL" id="NIGF01000003">
    <property type="protein sequence ID" value="PQV64762.1"/>
    <property type="molecule type" value="Genomic_DNA"/>
</dbReference>
<dbReference type="RefSeq" id="WP_105482651.1">
    <property type="nucleotide sequence ID" value="NZ_NIGF01000003.1"/>
</dbReference>
<dbReference type="Pfam" id="PF00248">
    <property type="entry name" value="Aldo_ket_red"/>
    <property type="match status" value="1"/>
</dbReference>
<keyword evidence="3" id="KW-1185">Reference proteome</keyword>